<dbReference type="RefSeq" id="WP_131906087.1">
    <property type="nucleotide sequence ID" value="NZ_BAAAFU010000004.1"/>
</dbReference>
<dbReference type="EMBL" id="SMFQ01000003">
    <property type="protein sequence ID" value="TCJ87843.1"/>
    <property type="molecule type" value="Genomic_DNA"/>
</dbReference>
<organism evidence="2 3">
    <name type="scientific">Cocleimonas flava</name>
    <dbReference type="NCBI Taxonomy" id="634765"/>
    <lineage>
        <taxon>Bacteria</taxon>
        <taxon>Pseudomonadati</taxon>
        <taxon>Pseudomonadota</taxon>
        <taxon>Gammaproteobacteria</taxon>
        <taxon>Thiotrichales</taxon>
        <taxon>Thiotrichaceae</taxon>
        <taxon>Cocleimonas</taxon>
    </lineage>
</organism>
<comment type="caution">
    <text evidence="2">The sequence shown here is derived from an EMBL/GenBank/DDBJ whole genome shotgun (WGS) entry which is preliminary data.</text>
</comment>
<dbReference type="AlphaFoldDB" id="A0A4R1F1Q7"/>
<accession>A0A4R1F1Q7</accession>
<gene>
    <name evidence="2" type="ORF">EV695_2359</name>
</gene>
<evidence type="ECO:0000313" key="3">
    <source>
        <dbReference type="Proteomes" id="UP000294887"/>
    </source>
</evidence>
<evidence type="ECO:0000313" key="2">
    <source>
        <dbReference type="EMBL" id="TCJ87843.1"/>
    </source>
</evidence>
<proteinExistence type="predicted"/>
<protein>
    <submittedName>
        <fullName evidence="2">Anti-sigma-K factor RskA</fullName>
    </submittedName>
</protein>
<sequence length="244" mass="27476">MPKLDHNTQGAKRYQNPEVFEQLAIEYAVGSMQGRARKRFEVLMETHFYLKATVEAYENKFANLVELLPDAKAPDSVWAGIEAHIKESAPQEEKAPWWKANFFKQGFAMMAMALIVTAVMLYNPMSNHNPISYSAMLESDTNGPMAFTKIEKSDMMIKVDIMKDVKIADDMVLTLWCQPKKGGEPMKMGTISNKGKTNIKISEKQWHHMKDIGSLAISVDHKDKTSEKNPAGKFILKGQLSSSS</sequence>
<dbReference type="OrthoDB" id="5298046at2"/>
<dbReference type="Proteomes" id="UP000294887">
    <property type="component" value="Unassembled WGS sequence"/>
</dbReference>
<keyword evidence="3" id="KW-1185">Reference proteome</keyword>
<reference evidence="2 3" key="1">
    <citation type="submission" date="2019-03" db="EMBL/GenBank/DDBJ databases">
        <title>Genomic Encyclopedia of Type Strains, Phase IV (KMG-IV): sequencing the most valuable type-strain genomes for metagenomic binning, comparative biology and taxonomic classification.</title>
        <authorList>
            <person name="Goeker M."/>
        </authorList>
    </citation>
    <scope>NUCLEOTIDE SEQUENCE [LARGE SCALE GENOMIC DNA]</scope>
    <source>
        <strain evidence="2 3">DSM 24830</strain>
    </source>
</reference>
<feature type="region of interest" description="Disordered" evidence="1">
    <location>
        <begin position="223"/>
        <end position="244"/>
    </location>
</feature>
<name>A0A4R1F1Q7_9GAMM</name>
<evidence type="ECO:0000256" key="1">
    <source>
        <dbReference type="SAM" id="MobiDB-lite"/>
    </source>
</evidence>